<dbReference type="EMBL" id="JACHBK010000009">
    <property type="protein sequence ID" value="MBB5537332.1"/>
    <property type="molecule type" value="Genomic_DNA"/>
</dbReference>
<dbReference type="AlphaFoldDB" id="A0A7W8XA53"/>
<sequence>MKRLLFVLLVAVVAGVAVIGGRWWIYVTNTSDPLDEVGIELNSRMPEPLRKWGCARLKANFSARLPPYGCAATGGTAWE</sequence>
<reference evidence="1 2" key="1">
    <citation type="submission" date="2020-08" db="EMBL/GenBank/DDBJ databases">
        <title>Genomic Encyclopedia of Type Strains, Phase IV (KMG-V): Genome sequencing to study the core and pangenomes of soil and plant-associated prokaryotes.</title>
        <authorList>
            <person name="Whitman W."/>
        </authorList>
    </citation>
    <scope>NUCLEOTIDE SEQUENCE [LARGE SCALE GENOMIC DNA]</scope>
    <source>
        <strain evidence="1 2">SEMIA 4084</strain>
    </source>
</reference>
<gene>
    <name evidence="1" type="ORF">GGD55_004048</name>
</gene>
<evidence type="ECO:0000313" key="2">
    <source>
        <dbReference type="Proteomes" id="UP000585507"/>
    </source>
</evidence>
<accession>A0A7W8XA53</accession>
<proteinExistence type="predicted"/>
<evidence type="ECO:0000313" key="1">
    <source>
        <dbReference type="EMBL" id="MBB5537332.1"/>
    </source>
</evidence>
<comment type="caution">
    <text evidence="1">The sequence shown here is derived from an EMBL/GenBank/DDBJ whole genome shotgun (WGS) entry which is preliminary data.</text>
</comment>
<name>A0A7W8XA53_9HYPH</name>
<dbReference type="Proteomes" id="UP000585507">
    <property type="component" value="Unassembled WGS sequence"/>
</dbReference>
<dbReference type="RefSeq" id="WP_026204002.1">
    <property type="nucleotide sequence ID" value="NZ_JACHBK010000009.1"/>
</dbReference>
<protein>
    <submittedName>
        <fullName evidence="1">Uncharacterized protein</fullName>
    </submittedName>
</protein>
<keyword evidence="2" id="KW-1185">Reference proteome</keyword>
<organism evidence="1 2">
    <name type="scientific">Rhizobium giardinii</name>
    <dbReference type="NCBI Taxonomy" id="56731"/>
    <lineage>
        <taxon>Bacteria</taxon>
        <taxon>Pseudomonadati</taxon>
        <taxon>Pseudomonadota</taxon>
        <taxon>Alphaproteobacteria</taxon>
        <taxon>Hyphomicrobiales</taxon>
        <taxon>Rhizobiaceae</taxon>
        <taxon>Rhizobium/Agrobacterium group</taxon>
        <taxon>Rhizobium</taxon>
    </lineage>
</organism>